<organism evidence="2 3">
    <name type="scientific">Actinokineospora xionganensis</name>
    <dbReference type="NCBI Taxonomy" id="2684470"/>
    <lineage>
        <taxon>Bacteria</taxon>
        <taxon>Bacillati</taxon>
        <taxon>Actinomycetota</taxon>
        <taxon>Actinomycetes</taxon>
        <taxon>Pseudonocardiales</taxon>
        <taxon>Pseudonocardiaceae</taxon>
        <taxon>Actinokineospora</taxon>
    </lineage>
</organism>
<feature type="transmembrane region" description="Helical" evidence="1">
    <location>
        <begin position="278"/>
        <end position="298"/>
    </location>
</feature>
<feature type="transmembrane region" description="Helical" evidence="1">
    <location>
        <begin position="372"/>
        <end position="393"/>
    </location>
</feature>
<comment type="caution">
    <text evidence="2">The sequence shown here is derived from an EMBL/GenBank/DDBJ whole genome shotgun (WGS) entry which is preliminary data.</text>
</comment>
<feature type="transmembrane region" description="Helical" evidence="1">
    <location>
        <begin position="138"/>
        <end position="160"/>
    </location>
</feature>
<feature type="transmembrane region" description="Helical" evidence="1">
    <location>
        <begin position="350"/>
        <end position="366"/>
    </location>
</feature>
<feature type="transmembrane region" description="Helical" evidence="1">
    <location>
        <begin position="166"/>
        <end position="186"/>
    </location>
</feature>
<name>A0ABR7L2D3_9PSEU</name>
<feature type="transmembrane region" description="Helical" evidence="1">
    <location>
        <begin position="243"/>
        <end position="266"/>
    </location>
</feature>
<reference evidence="2 3" key="1">
    <citation type="submission" date="2020-06" db="EMBL/GenBank/DDBJ databases">
        <title>Actinokineospora xiongansis sp. nov., isolated from soil of Baiyangdian.</title>
        <authorList>
            <person name="Zhang X."/>
        </authorList>
    </citation>
    <scope>NUCLEOTIDE SEQUENCE [LARGE SCALE GENOMIC DNA]</scope>
    <source>
        <strain evidence="2 3">HBU206404</strain>
    </source>
</reference>
<evidence type="ECO:0008006" key="4">
    <source>
        <dbReference type="Google" id="ProtNLM"/>
    </source>
</evidence>
<sequence>MRTLIDRVGRQSLVTADQLVFSAVALALQAAAIPVSTDAEYGIFTLVMMVQTGQWYIGRAIASEPMLVSRAAGDERSRGAAGSALALGLVVGIGSLIVGLFLDGTAQDLLFIQAAASPLLGALDHARYVGYGRDRPLIALGVDGVWLGLLVGALVTVALVDELTPTRVYLLWAATGVVMSAVAIRLTGSPFALGSVRRWLSDQWRLIPGFLVDAVYLAAGIYATFGMAIWATGLDGYGLLRKAMTPITALTVLFVGIGTALLAHLAGRSAKDVVRAPALVTALAAIVCAVSALIVIVLPSDLMGTLLKADWSTLEPVVLFLLVYAFLLASGQTAMVAAKASGRAWVGPRVRTIQLVCELALIAVLGTQFGVVGAACGMALAWGVGAGIAWVGLTRHARADRAATG</sequence>
<accession>A0ABR7L2D3</accession>
<dbReference type="RefSeq" id="WP_187219155.1">
    <property type="nucleotide sequence ID" value="NZ_JABVED010000003.1"/>
</dbReference>
<protein>
    <recommendedName>
        <fullName evidence="4">O-antigen/teichoic acid export membrane protein</fullName>
    </recommendedName>
</protein>
<dbReference type="Proteomes" id="UP000734823">
    <property type="component" value="Unassembled WGS sequence"/>
</dbReference>
<feature type="transmembrane region" description="Helical" evidence="1">
    <location>
        <begin position="206"/>
        <end position="231"/>
    </location>
</feature>
<feature type="transmembrane region" description="Helical" evidence="1">
    <location>
        <begin position="318"/>
        <end position="338"/>
    </location>
</feature>
<evidence type="ECO:0000313" key="3">
    <source>
        <dbReference type="Proteomes" id="UP000734823"/>
    </source>
</evidence>
<proteinExistence type="predicted"/>
<evidence type="ECO:0000256" key="1">
    <source>
        <dbReference type="SAM" id="Phobius"/>
    </source>
</evidence>
<keyword evidence="3" id="KW-1185">Reference proteome</keyword>
<keyword evidence="1" id="KW-0812">Transmembrane</keyword>
<evidence type="ECO:0000313" key="2">
    <source>
        <dbReference type="EMBL" id="MBC6446848.1"/>
    </source>
</evidence>
<dbReference type="EMBL" id="JABVED010000003">
    <property type="protein sequence ID" value="MBC6446848.1"/>
    <property type="molecule type" value="Genomic_DNA"/>
</dbReference>
<feature type="transmembrane region" description="Helical" evidence="1">
    <location>
        <begin position="12"/>
        <end position="35"/>
    </location>
</feature>
<feature type="transmembrane region" description="Helical" evidence="1">
    <location>
        <begin position="79"/>
        <end position="102"/>
    </location>
</feature>
<keyword evidence="1" id="KW-0472">Membrane</keyword>
<keyword evidence="1" id="KW-1133">Transmembrane helix</keyword>
<gene>
    <name evidence="2" type="ORF">GPZ80_06615</name>
</gene>